<feature type="domain" description="MIT" evidence="2">
    <location>
        <begin position="151"/>
        <end position="197"/>
    </location>
</feature>
<reference evidence="3" key="5">
    <citation type="submission" date="2025-09" db="UniProtKB">
        <authorList>
            <consortium name="Ensembl"/>
        </authorList>
    </citation>
    <scope>IDENTIFICATION</scope>
</reference>
<dbReference type="Gene3D" id="1.20.58.80">
    <property type="entry name" value="Phosphotransferase system, lactose/cellobiose-type IIA subunit"/>
    <property type="match status" value="1"/>
</dbReference>
<dbReference type="InterPro" id="IPR007330">
    <property type="entry name" value="MIT_dom"/>
</dbReference>
<reference evidence="4" key="2">
    <citation type="journal article" date="2007" name="PLoS Biol.">
        <title>Survey sequencing and comparative analysis of the elephant shark (Callorhinchus milii) genome.</title>
        <authorList>
            <person name="Venkatesh B."/>
            <person name="Kirkness E.F."/>
            <person name="Loh Y.H."/>
            <person name="Halpern A.L."/>
            <person name="Lee A.P."/>
            <person name="Johnson J."/>
            <person name="Dandona N."/>
            <person name="Viswanathan L.D."/>
            <person name="Tay A."/>
            <person name="Venter J.C."/>
            <person name="Strausberg R.L."/>
            <person name="Brenner S."/>
        </authorList>
    </citation>
    <scope>NUCLEOTIDE SEQUENCE [LARGE SCALE GENOMIC DNA]</scope>
</reference>
<evidence type="ECO:0000256" key="1">
    <source>
        <dbReference type="SAM" id="MobiDB-lite"/>
    </source>
</evidence>
<dbReference type="PANTHER" id="PTHR15508">
    <property type="entry name" value="RIBOSOMAL PROTEIN S6 KINASE"/>
    <property type="match status" value="1"/>
</dbReference>
<dbReference type="Proteomes" id="UP000314986">
    <property type="component" value="Unassembled WGS sequence"/>
</dbReference>
<protein>
    <submittedName>
        <fullName evidence="3">Sorting nexin-15-like</fullName>
    </submittedName>
</protein>
<dbReference type="STRING" id="7868.ENSCMIP00000009075"/>
<dbReference type="SUPFAM" id="SSF116846">
    <property type="entry name" value="MIT domain"/>
    <property type="match status" value="1"/>
</dbReference>
<dbReference type="InParanoid" id="A0A4W3H177"/>
<name>A0A4W3H177_CALMI</name>
<reference evidence="4" key="3">
    <citation type="journal article" date="2014" name="Nature">
        <title>Elephant shark genome provides unique insights into gnathostome evolution.</title>
        <authorList>
            <consortium name="International Elephant Shark Genome Sequencing Consortium"/>
            <person name="Venkatesh B."/>
            <person name="Lee A.P."/>
            <person name="Ravi V."/>
            <person name="Maurya A.K."/>
            <person name="Lian M.M."/>
            <person name="Swann J.B."/>
            <person name="Ohta Y."/>
            <person name="Flajnik M.F."/>
            <person name="Sutoh Y."/>
            <person name="Kasahara M."/>
            <person name="Hoon S."/>
            <person name="Gangu V."/>
            <person name="Roy S.W."/>
            <person name="Irimia M."/>
            <person name="Korzh V."/>
            <person name="Kondrychyn I."/>
            <person name="Lim Z.W."/>
            <person name="Tay B.H."/>
            <person name="Tohari S."/>
            <person name="Kong K.W."/>
            <person name="Ho S."/>
            <person name="Lorente-Galdos B."/>
            <person name="Quilez J."/>
            <person name="Marques-Bonet T."/>
            <person name="Raney B.J."/>
            <person name="Ingham P.W."/>
            <person name="Tay A."/>
            <person name="Hillier L.W."/>
            <person name="Minx P."/>
            <person name="Boehm T."/>
            <person name="Wilson R.K."/>
            <person name="Brenner S."/>
            <person name="Warren W.C."/>
        </authorList>
    </citation>
    <scope>NUCLEOTIDE SEQUENCE [LARGE SCALE GENOMIC DNA]</scope>
</reference>
<feature type="compositionally biased region" description="Basic and acidic residues" evidence="1">
    <location>
        <begin position="14"/>
        <end position="28"/>
    </location>
</feature>
<dbReference type="PANTHER" id="PTHR15508:SF9">
    <property type="entry name" value="SORTING NEXIN-15"/>
    <property type="match status" value="1"/>
</dbReference>
<evidence type="ECO:0000313" key="4">
    <source>
        <dbReference type="Proteomes" id="UP000314986"/>
    </source>
</evidence>
<dbReference type="InterPro" id="IPR036181">
    <property type="entry name" value="MIT_dom_sf"/>
</dbReference>
<evidence type="ECO:0000259" key="2">
    <source>
        <dbReference type="Pfam" id="PF04212"/>
    </source>
</evidence>
<evidence type="ECO:0000313" key="3">
    <source>
        <dbReference type="Ensembl" id="ENSCMIP00000009075.1"/>
    </source>
</evidence>
<proteinExistence type="predicted"/>
<dbReference type="InterPro" id="IPR051866">
    <property type="entry name" value="Intracell_Sig-Traffick_Protein"/>
</dbReference>
<organism evidence="3 4">
    <name type="scientific">Callorhinchus milii</name>
    <name type="common">Ghost shark</name>
    <dbReference type="NCBI Taxonomy" id="7868"/>
    <lineage>
        <taxon>Eukaryota</taxon>
        <taxon>Metazoa</taxon>
        <taxon>Chordata</taxon>
        <taxon>Craniata</taxon>
        <taxon>Vertebrata</taxon>
        <taxon>Chondrichthyes</taxon>
        <taxon>Holocephali</taxon>
        <taxon>Chimaeriformes</taxon>
        <taxon>Callorhinchidae</taxon>
        <taxon>Callorhinchus</taxon>
    </lineage>
</organism>
<accession>A0A4W3H177</accession>
<reference evidence="3" key="4">
    <citation type="submission" date="2025-08" db="UniProtKB">
        <authorList>
            <consortium name="Ensembl"/>
        </authorList>
    </citation>
    <scope>IDENTIFICATION</scope>
</reference>
<feature type="region of interest" description="Disordered" evidence="1">
    <location>
        <begin position="1"/>
        <end position="122"/>
    </location>
</feature>
<dbReference type="AlphaFoldDB" id="A0A4W3H177"/>
<sequence>MGPQVGLPLPLPRSEPEPQSHSPERECELQPELGPTTDKAAPATHLPDELGAGLRRGAWGSPNDSGTEEEEDEARLQTRSPLSDNELAQFDPCAKGGQSVGASRQSEAVRGSEEGGDGTEDMEDRLRRLRMCAEAPGDVGLGETEDEGIYLSTAAEQIKEALEREARQDYAVAFKCYRNGVDTLLKGVQGMAHNNNNSKIRFIERLSRREGADTQWSSCSSGVRPLASQARRLGFDFWAGQVRAKH</sequence>
<dbReference type="Ensembl" id="ENSCMIT00000009326.1">
    <property type="protein sequence ID" value="ENSCMIP00000009075.1"/>
    <property type="gene ID" value="ENSCMIG00000004843.1"/>
</dbReference>
<dbReference type="Pfam" id="PF04212">
    <property type="entry name" value="MIT"/>
    <property type="match status" value="1"/>
</dbReference>
<keyword evidence="4" id="KW-1185">Reference proteome</keyword>
<reference evidence="4" key="1">
    <citation type="journal article" date="2006" name="Science">
        <title>Ancient noncoding elements conserved in the human genome.</title>
        <authorList>
            <person name="Venkatesh B."/>
            <person name="Kirkness E.F."/>
            <person name="Loh Y.H."/>
            <person name="Halpern A.L."/>
            <person name="Lee A.P."/>
            <person name="Johnson J."/>
            <person name="Dandona N."/>
            <person name="Viswanathan L.D."/>
            <person name="Tay A."/>
            <person name="Venter J.C."/>
            <person name="Strausberg R.L."/>
            <person name="Brenner S."/>
        </authorList>
    </citation>
    <scope>NUCLEOTIDE SEQUENCE [LARGE SCALE GENOMIC DNA]</scope>
</reference>